<keyword evidence="1" id="KW-1133">Transmembrane helix</keyword>
<evidence type="ECO:0000313" key="3">
    <source>
        <dbReference type="Proteomes" id="UP000580910"/>
    </source>
</evidence>
<keyword evidence="3" id="KW-1185">Reference proteome</keyword>
<feature type="transmembrane region" description="Helical" evidence="1">
    <location>
        <begin position="12"/>
        <end position="37"/>
    </location>
</feature>
<reference evidence="2 3" key="1">
    <citation type="submission" date="2020-07" db="EMBL/GenBank/DDBJ databases">
        <title>Sequencing the genomes of 1000 actinobacteria strains.</title>
        <authorList>
            <person name="Klenk H.-P."/>
        </authorList>
    </citation>
    <scope>NUCLEOTIDE SEQUENCE [LARGE SCALE GENOMIC DNA]</scope>
    <source>
        <strain evidence="2 3">DSM 21349</strain>
    </source>
</reference>
<proteinExistence type="predicted"/>
<comment type="caution">
    <text evidence="2">The sequence shown here is derived from an EMBL/GenBank/DDBJ whole genome shotgun (WGS) entry which is preliminary data.</text>
</comment>
<accession>A0A7W3PAB0</accession>
<organism evidence="2 3">
    <name type="scientific">Nocardioides ginsengisegetis</name>
    <dbReference type="NCBI Taxonomy" id="661491"/>
    <lineage>
        <taxon>Bacteria</taxon>
        <taxon>Bacillati</taxon>
        <taxon>Actinomycetota</taxon>
        <taxon>Actinomycetes</taxon>
        <taxon>Propionibacteriales</taxon>
        <taxon>Nocardioidaceae</taxon>
        <taxon>Nocardioides</taxon>
    </lineage>
</organism>
<protein>
    <submittedName>
        <fullName evidence="2">Uncharacterized protein</fullName>
    </submittedName>
</protein>
<gene>
    <name evidence="2" type="ORF">FB382_002605</name>
</gene>
<name>A0A7W3PAB0_9ACTN</name>
<evidence type="ECO:0000256" key="1">
    <source>
        <dbReference type="SAM" id="Phobius"/>
    </source>
</evidence>
<sequence>MAASFDPTTLAAWMIGFYVVAVLGAALAIGSVAEFVLSNRSVRVARQQTVRSYYGGLAHTH</sequence>
<dbReference type="AlphaFoldDB" id="A0A7W3PAB0"/>
<evidence type="ECO:0000313" key="2">
    <source>
        <dbReference type="EMBL" id="MBA8804314.1"/>
    </source>
</evidence>
<keyword evidence="1" id="KW-0472">Membrane</keyword>
<dbReference type="Proteomes" id="UP000580910">
    <property type="component" value="Unassembled WGS sequence"/>
</dbReference>
<keyword evidence="1" id="KW-0812">Transmembrane</keyword>
<dbReference type="RefSeq" id="WP_182539768.1">
    <property type="nucleotide sequence ID" value="NZ_JACGXA010000001.1"/>
</dbReference>
<dbReference type="EMBL" id="JACGXA010000001">
    <property type="protein sequence ID" value="MBA8804314.1"/>
    <property type="molecule type" value="Genomic_DNA"/>
</dbReference>